<gene>
    <name evidence="1" type="ORF">ELS19_16290</name>
</gene>
<evidence type="ECO:0000313" key="1">
    <source>
        <dbReference type="EMBL" id="RYJ08135.1"/>
    </source>
</evidence>
<reference evidence="1 2" key="1">
    <citation type="submission" date="2018-12" db="EMBL/GenBank/DDBJ databases">
        <title>Genome analysis provides insights into bioremediation potentialities of Halogeometricum borinquense strain N11.</title>
        <authorList>
            <person name="Najjari A."/>
            <person name="Youssef N."/>
            <person name="Fhoula I."/>
            <person name="Ben Dhia O."/>
            <person name="Mahjoubi M."/>
            <person name="Ouzari H.I."/>
            <person name="Cherif A."/>
        </authorList>
    </citation>
    <scope>NUCLEOTIDE SEQUENCE [LARGE SCALE GENOMIC DNA]</scope>
    <source>
        <strain evidence="1 2">N11</strain>
    </source>
</reference>
<proteinExistence type="predicted"/>
<organism evidence="1 2">
    <name type="scientific">Halogeometricum borinquense</name>
    <dbReference type="NCBI Taxonomy" id="60847"/>
    <lineage>
        <taxon>Archaea</taxon>
        <taxon>Methanobacteriati</taxon>
        <taxon>Methanobacteriota</taxon>
        <taxon>Stenosarchaea group</taxon>
        <taxon>Halobacteria</taxon>
        <taxon>Halobacteriales</taxon>
        <taxon>Haloferacaceae</taxon>
        <taxon>Halogeometricum</taxon>
    </lineage>
</organism>
<evidence type="ECO:0000313" key="2">
    <source>
        <dbReference type="Proteomes" id="UP000294028"/>
    </source>
</evidence>
<dbReference type="Proteomes" id="UP000294028">
    <property type="component" value="Unassembled WGS sequence"/>
</dbReference>
<accession>A0A482T698</accession>
<name>A0A482T698_9EURY</name>
<dbReference type="AlphaFoldDB" id="A0A482T698"/>
<dbReference type="EMBL" id="RZHH01000003">
    <property type="protein sequence ID" value="RYJ08135.1"/>
    <property type="molecule type" value="Genomic_DNA"/>
</dbReference>
<sequence>MYQTNTDLEYKPMITFSNHQTPSNGSDTIENERLTIDELPTTATSHPPVTRSIVICLSAAAVARHRLGHRPDNGPASGVVRLRG</sequence>
<comment type="caution">
    <text evidence="1">The sequence shown here is derived from an EMBL/GenBank/DDBJ whole genome shotgun (WGS) entry which is preliminary data.</text>
</comment>
<protein>
    <submittedName>
        <fullName evidence="1">Uncharacterized protein</fullName>
    </submittedName>
</protein>